<name>A0ABR2GR59_9EUKA</name>
<evidence type="ECO:0000313" key="3">
    <source>
        <dbReference type="Proteomes" id="UP001470230"/>
    </source>
</evidence>
<sequence length="439" mass="51005">MDKDLQESDSLKTNVGQLNENPPNIQETIKKSITILTNNNDLQIIDDDNQARFEQIFKITTPHSSRSYSIPNSAGNTYQNSENGEDNPPSSTQNIPSIKNESIEENEENEENDAVQLALKNLLISRQIPPENVQPQVLRALKTLILNSLIEEDYDRAKQLEDLLKYVSDNYESQANQTLRNMQAKAIENRISLAYEILNKKNAEWDDIFIMFKDDQKKRRFELDEKLANQQKMFESYWSNPNNLIMFNKPSPKLLELKKQQKILAITKNFEGAKQVKKMAEDLQIIETKEAQKRAVAAMKIQYQKLIDDQNREIDCFNEHEKRIEVFMKAERHKAIDPQIMLIRQLETIRDKDKPLNKKPRKVVFVSNRRTRTLRTETALPPASPRTSRAMSNFRFAEEPERLQITGINVKKEIRSKMSGRSQRSKSSAGSVRVSKVWR</sequence>
<feature type="region of interest" description="Disordered" evidence="1">
    <location>
        <begin position="414"/>
        <end position="439"/>
    </location>
</feature>
<protein>
    <submittedName>
        <fullName evidence="2">Uncharacterized protein</fullName>
    </submittedName>
</protein>
<dbReference type="PANTHER" id="PTHR47026:SF2">
    <property type="entry name" value="FLAGELLAR ASSOCIATED PROTEIN"/>
    <property type="match status" value="1"/>
</dbReference>
<dbReference type="EMBL" id="JAPFFF010000068">
    <property type="protein sequence ID" value="KAK8836146.1"/>
    <property type="molecule type" value="Genomic_DNA"/>
</dbReference>
<feature type="compositionally biased region" description="Polar residues" evidence="1">
    <location>
        <begin position="419"/>
        <end position="430"/>
    </location>
</feature>
<keyword evidence="3" id="KW-1185">Reference proteome</keyword>
<proteinExistence type="predicted"/>
<feature type="region of interest" description="Disordered" evidence="1">
    <location>
        <begin position="63"/>
        <end position="96"/>
    </location>
</feature>
<feature type="compositionally biased region" description="Polar residues" evidence="1">
    <location>
        <begin position="11"/>
        <end position="24"/>
    </location>
</feature>
<accession>A0ABR2GR59</accession>
<feature type="region of interest" description="Disordered" evidence="1">
    <location>
        <begin position="1"/>
        <end position="24"/>
    </location>
</feature>
<evidence type="ECO:0000313" key="2">
    <source>
        <dbReference type="EMBL" id="KAK8836146.1"/>
    </source>
</evidence>
<gene>
    <name evidence="2" type="ORF">M9Y10_039959</name>
</gene>
<feature type="compositionally biased region" description="Basic and acidic residues" evidence="1">
    <location>
        <begin position="1"/>
        <end position="10"/>
    </location>
</feature>
<comment type="caution">
    <text evidence="2">The sequence shown here is derived from an EMBL/GenBank/DDBJ whole genome shotgun (WGS) entry which is preliminary data.</text>
</comment>
<reference evidence="2 3" key="1">
    <citation type="submission" date="2024-04" db="EMBL/GenBank/DDBJ databases">
        <title>Tritrichomonas musculus Genome.</title>
        <authorList>
            <person name="Alves-Ferreira E."/>
            <person name="Grigg M."/>
            <person name="Lorenzi H."/>
            <person name="Galac M."/>
        </authorList>
    </citation>
    <scope>NUCLEOTIDE SEQUENCE [LARGE SCALE GENOMIC DNA]</scope>
    <source>
        <strain evidence="2 3">EAF2021</strain>
    </source>
</reference>
<dbReference type="Proteomes" id="UP001470230">
    <property type="component" value="Unassembled WGS sequence"/>
</dbReference>
<organism evidence="2 3">
    <name type="scientific">Tritrichomonas musculus</name>
    <dbReference type="NCBI Taxonomy" id="1915356"/>
    <lineage>
        <taxon>Eukaryota</taxon>
        <taxon>Metamonada</taxon>
        <taxon>Parabasalia</taxon>
        <taxon>Tritrichomonadida</taxon>
        <taxon>Tritrichomonadidae</taxon>
        <taxon>Tritrichomonas</taxon>
    </lineage>
</organism>
<evidence type="ECO:0000256" key="1">
    <source>
        <dbReference type="SAM" id="MobiDB-lite"/>
    </source>
</evidence>
<dbReference type="PANTHER" id="PTHR47026">
    <property type="entry name" value="PIGMENTOSA GTPASE REGULATOR-LIKE PROTEIN, PUTATIVE-RELATED"/>
    <property type="match status" value="1"/>
</dbReference>